<comment type="caution">
    <text evidence="1">The sequence shown here is derived from an EMBL/GenBank/DDBJ whole genome shotgun (WGS) entry which is preliminary data.</text>
</comment>
<proteinExistence type="predicted"/>
<gene>
    <name evidence="1" type="ORF">PPRIM_AZ9-3.1.T0040523</name>
</gene>
<accession>A0A8S1JPD9</accession>
<dbReference type="OMA" id="WTATIDY"/>
<sequence>MLILILTSLSYAQHIIFQDDFNGGEISTTLWEKYDVAKTVPCPGTTNDYCVNIAKQSIGGGLQTMPFEIEMEQDVTIEFKYLTKSTTNRGVRSGLFVGYTDNTDDKKSGYCWFASGYSYYSDFFNQTSQKTDPAYLCPNDESVLIQDLLNDWKTIKYTIPSSTLKTKNQSLMSLVFQDFVTENPEGAYYITKILVYYNKNCTAKCDKCTSFFDCTSCSDPYRWLEGTCYKVDCGNSLEQSIPDDKDSLVESATATTYSATIKIPGYDFQGCWPAQWVTLDINDGKFTELKFFHESASTARLILDQFNMTTANCKQGENTNIYTCSFHFNVHFNEQIMYERNWTATIDYSQSSITSLQVPPKTLNPPALAIPIESKLDYCENANDCQWTTDKITLVLNQRFKVRLTILDSNLKNWKLEKGYVKLQGKGTLVNLPILDTVVGEGQIIYTVRLGVAGEKGNGFAVTAKIINPNGATSRRRRVLDEDTTPKLAVGNLSGTQITFKSRKLIIEDDPEFSQLIMIPLLLFAIFGF</sequence>
<dbReference type="Proteomes" id="UP000688137">
    <property type="component" value="Unassembled WGS sequence"/>
</dbReference>
<keyword evidence="2" id="KW-1185">Reference proteome</keyword>
<name>A0A8S1JPD9_PARPR</name>
<dbReference type="EMBL" id="CAJJDM010000001">
    <property type="protein sequence ID" value="CAD8043299.1"/>
    <property type="molecule type" value="Genomic_DNA"/>
</dbReference>
<protein>
    <submittedName>
        <fullName evidence="1">Uncharacterized protein</fullName>
    </submittedName>
</protein>
<evidence type="ECO:0000313" key="2">
    <source>
        <dbReference type="Proteomes" id="UP000688137"/>
    </source>
</evidence>
<reference evidence="1" key="1">
    <citation type="submission" date="2021-01" db="EMBL/GenBank/DDBJ databases">
        <authorList>
            <consortium name="Genoscope - CEA"/>
            <person name="William W."/>
        </authorList>
    </citation>
    <scope>NUCLEOTIDE SEQUENCE</scope>
</reference>
<dbReference type="AlphaFoldDB" id="A0A8S1JPD9"/>
<evidence type="ECO:0000313" key="1">
    <source>
        <dbReference type="EMBL" id="CAD8043299.1"/>
    </source>
</evidence>
<organism evidence="1 2">
    <name type="scientific">Paramecium primaurelia</name>
    <dbReference type="NCBI Taxonomy" id="5886"/>
    <lineage>
        <taxon>Eukaryota</taxon>
        <taxon>Sar</taxon>
        <taxon>Alveolata</taxon>
        <taxon>Ciliophora</taxon>
        <taxon>Intramacronucleata</taxon>
        <taxon>Oligohymenophorea</taxon>
        <taxon>Peniculida</taxon>
        <taxon>Parameciidae</taxon>
        <taxon>Paramecium</taxon>
    </lineage>
</organism>